<feature type="compositionally biased region" description="Low complexity" evidence="1">
    <location>
        <begin position="208"/>
        <end position="236"/>
    </location>
</feature>
<feature type="compositionally biased region" description="Polar residues" evidence="1">
    <location>
        <begin position="58"/>
        <end position="71"/>
    </location>
</feature>
<reference evidence="3" key="2">
    <citation type="submission" date="2021-01" db="UniProtKB">
        <authorList>
            <consortium name="EnsemblMetazoa"/>
        </authorList>
    </citation>
    <scope>IDENTIFICATION</scope>
</reference>
<feature type="region of interest" description="Disordered" evidence="1">
    <location>
        <begin position="19"/>
        <end position="38"/>
    </location>
</feature>
<name>A0A7M7HMR2_STRPU</name>
<feature type="region of interest" description="Disordered" evidence="1">
    <location>
        <begin position="208"/>
        <end position="241"/>
    </location>
</feature>
<dbReference type="AlphaFoldDB" id="A0A7M7HMR2"/>
<evidence type="ECO:0000313" key="4">
    <source>
        <dbReference type="Proteomes" id="UP000007110"/>
    </source>
</evidence>
<dbReference type="RefSeq" id="XP_011682546.2">
    <property type="nucleotide sequence ID" value="XM_011684244.2"/>
</dbReference>
<keyword evidence="2" id="KW-0812">Transmembrane</keyword>
<dbReference type="OMA" id="CTCGRSP"/>
<sequence length="362" mass="38026">MVNRNTTYLFLRTAKPTVTTDSEGFTSPQLDKDQSLSLGSESTVRTTTEGLHVVQGTGLDSINNPNQTSHLVENGKDNYSKDGSRNAPSGDFAVGTTKRVPLNKKSQSAHYHSPYPSPQTNISLTNTIATSNPSNKLESVTNTDSTNLTANEAVTPKLPQRTNHVTMVTKSSSNVNSRTSTTSVKSGRSTSGRITSLPSSVLFSSVSSSSSSVSSGGIHVSSRSSPAPHPHSSASPGLNSSRGVVGDSRLMLIATSSSGGACVLLLLFTLFIFLIYKGRERKQSNRDIDVIPVTNEEGSFQGTPIPGDLKRQLAGPGGNNNPTLTESQDKGIDGSANLSSTNGVTTNTVVTLTDKTLKGDPV</sequence>
<keyword evidence="4" id="KW-1185">Reference proteome</keyword>
<reference evidence="4" key="1">
    <citation type="submission" date="2015-02" db="EMBL/GenBank/DDBJ databases">
        <title>Genome sequencing for Strongylocentrotus purpuratus.</title>
        <authorList>
            <person name="Murali S."/>
            <person name="Liu Y."/>
            <person name="Vee V."/>
            <person name="English A."/>
            <person name="Wang M."/>
            <person name="Skinner E."/>
            <person name="Han Y."/>
            <person name="Muzny D.M."/>
            <person name="Worley K.C."/>
            <person name="Gibbs R.A."/>
        </authorList>
    </citation>
    <scope>NUCLEOTIDE SEQUENCE</scope>
</reference>
<protein>
    <submittedName>
        <fullName evidence="3">Uncharacterized protein</fullName>
    </submittedName>
</protein>
<feature type="region of interest" description="Disordered" evidence="1">
    <location>
        <begin position="299"/>
        <end position="339"/>
    </location>
</feature>
<feature type="region of interest" description="Disordered" evidence="1">
    <location>
        <begin position="56"/>
        <end position="122"/>
    </location>
</feature>
<feature type="region of interest" description="Disordered" evidence="1">
    <location>
        <begin position="168"/>
        <end position="192"/>
    </location>
</feature>
<proteinExistence type="predicted"/>
<evidence type="ECO:0000256" key="2">
    <source>
        <dbReference type="SAM" id="Phobius"/>
    </source>
</evidence>
<keyword evidence="2" id="KW-0472">Membrane</keyword>
<dbReference type="Proteomes" id="UP000007110">
    <property type="component" value="Unassembled WGS sequence"/>
</dbReference>
<evidence type="ECO:0000256" key="1">
    <source>
        <dbReference type="SAM" id="MobiDB-lite"/>
    </source>
</evidence>
<organism evidence="3 4">
    <name type="scientific">Strongylocentrotus purpuratus</name>
    <name type="common">Purple sea urchin</name>
    <dbReference type="NCBI Taxonomy" id="7668"/>
    <lineage>
        <taxon>Eukaryota</taxon>
        <taxon>Metazoa</taxon>
        <taxon>Echinodermata</taxon>
        <taxon>Eleutherozoa</taxon>
        <taxon>Echinozoa</taxon>
        <taxon>Echinoidea</taxon>
        <taxon>Euechinoidea</taxon>
        <taxon>Echinacea</taxon>
        <taxon>Camarodonta</taxon>
        <taxon>Echinidea</taxon>
        <taxon>Strongylocentrotidae</taxon>
        <taxon>Strongylocentrotus</taxon>
    </lineage>
</organism>
<feature type="compositionally biased region" description="Basic and acidic residues" evidence="1">
    <location>
        <begin position="73"/>
        <end position="84"/>
    </location>
</feature>
<accession>A0A7M7HMR2</accession>
<dbReference type="InParanoid" id="A0A7M7HMR2"/>
<keyword evidence="2" id="KW-1133">Transmembrane helix</keyword>
<evidence type="ECO:0000313" key="3">
    <source>
        <dbReference type="EnsemblMetazoa" id="XP_011682546"/>
    </source>
</evidence>
<feature type="region of interest" description="Disordered" evidence="1">
    <location>
        <begin position="131"/>
        <end position="150"/>
    </location>
</feature>
<feature type="compositionally biased region" description="Low complexity" evidence="1">
    <location>
        <begin position="168"/>
        <end position="186"/>
    </location>
</feature>
<dbReference type="OrthoDB" id="10634714at2759"/>
<feature type="transmembrane region" description="Helical" evidence="2">
    <location>
        <begin position="250"/>
        <end position="276"/>
    </location>
</feature>
<dbReference type="GeneID" id="100888178"/>
<dbReference type="EnsemblMetazoa" id="XM_011684244">
    <property type="protein sequence ID" value="XP_011682546"/>
    <property type="gene ID" value="LOC100888178"/>
</dbReference>